<dbReference type="Proteomes" id="UP001246858">
    <property type="component" value="Unassembled WGS sequence"/>
</dbReference>
<keyword evidence="2" id="KW-1185">Reference proteome</keyword>
<keyword evidence="1" id="KW-0808">Transferase</keyword>
<accession>A0ACC6L507</accession>
<comment type="caution">
    <text evidence="1">The sequence shown here is derived from an EMBL/GenBank/DDBJ whole genome shotgun (WGS) entry which is preliminary data.</text>
</comment>
<organism evidence="1 2">
    <name type="scientific">Pedobacter africanus</name>
    <dbReference type="NCBI Taxonomy" id="151894"/>
    <lineage>
        <taxon>Bacteria</taxon>
        <taxon>Pseudomonadati</taxon>
        <taxon>Bacteroidota</taxon>
        <taxon>Sphingobacteriia</taxon>
        <taxon>Sphingobacteriales</taxon>
        <taxon>Sphingobacteriaceae</taxon>
        <taxon>Pedobacter</taxon>
    </lineage>
</organism>
<gene>
    <name evidence="1" type="ORF">J2X78_005110</name>
</gene>
<evidence type="ECO:0000313" key="2">
    <source>
        <dbReference type="Proteomes" id="UP001246858"/>
    </source>
</evidence>
<name>A0ACC6L507_9SPHI</name>
<reference evidence="1" key="1">
    <citation type="submission" date="2023-07" db="EMBL/GenBank/DDBJ databases">
        <title>Sorghum-associated microbial communities from plants grown in Nebraska, USA.</title>
        <authorList>
            <person name="Schachtman D."/>
        </authorList>
    </citation>
    <scope>NUCLEOTIDE SEQUENCE</scope>
    <source>
        <strain evidence="1">2697</strain>
    </source>
</reference>
<dbReference type="EMBL" id="JAVDTF010000007">
    <property type="protein sequence ID" value="MDR6786515.1"/>
    <property type="molecule type" value="Genomic_DNA"/>
</dbReference>
<sequence length="355" mass="40407">MKTFALKKRWLIAGVFWLLLGLTFWSQVVRDYPHLPTLYTVCLIILSSMVCAHLLSDVLLPRAIANGGMRFFAISFIVITLFMAFILAGGTVGLYWFFVHGSVYDSAALMRDNGIFWVKLTGTLPLAILINGAACGLTFYREHEKIEKNHALLQQAHLESQLRLLQDQINPHLMFNVLNHIHILMQKNVSLAGTLLIKFSDILRYQLYECNSESVGLEREVKYLKDLVDIEKIRWGDELQVDCCWNINDGRAQIAPLLLVPFVENAFKHVARLPSKKGFVNLNLQQLGQELVFVIENSSSAQQPRKHNNHGLGLENVRKRLELLYPDSHELNIEKTMELFSVKLNIALPVKTSAL</sequence>
<keyword evidence="1" id="KW-0418">Kinase</keyword>
<protein>
    <submittedName>
        <fullName evidence="1">Sensor histidine kinase YesM</fullName>
    </submittedName>
</protein>
<evidence type="ECO:0000313" key="1">
    <source>
        <dbReference type="EMBL" id="MDR6786515.1"/>
    </source>
</evidence>
<proteinExistence type="predicted"/>